<gene>
    <name evidence="3" type="ORF">X975_02847</name>
</gene>
<protein>
    <submittedName>
        <fullName evidence="3">Vitamin K-dependent gamma-carboxylase</fullName>
    </submittedName>
</protein>
<dbReference type="PANTHER" id="PTHR12639:SF6">
    <property type="entry name" value="VITAMIN K-DEPENDENT GAMMA-CARBOXYLASE"/>
    <property type="match status" value="1"/>
</dbReference>
<evidence type="ECO:0000259" key="2">
    <source>
        <dbReference type="Pfam" id="PF22777"/>
    </source>
</evidence>
<dbReference type="Pfam" id="PF22777">
    <property type="entry name" value="VKGC_lumenal_dom"/>
    <property type="match status" value="1"/>
</dbReference>
<dbReference type="GO" id="GO:0008488">
    <property type="term" value="F:gamma-glutamyl carboxylase activity"/>
    <property type="evidence" value="ECO:0007669"/>
    <property type="project" value="InterPro"/>
</dbReference>
<dbReference type="PANTHER" id="PTHR12639">
    <property type="entry name" value="VITAMIN K-DEPENDENT GAMMA-CARBOXYLASE"/>
    <property type="match status" value="1"/>
</dbReference>
<sequence>MIAVMPIFCSADWPKKRFSLFPKLRDAIMYTEPTGKNSACIYEENEDSQKEVTDKKENYDKEASPSKTQKLANKETFSHKMAALLFCFYFALQGFLPYSHWLTKGYNTWTQGLYGYSWDMMVHNWRYIHTTVTIVDKKTGRLLHLDPEVWTRSHRWTHHADMVKQFALCVQD</sequence>
<reference evidence="3 4" key="1">
    <citation type="submission" date="2013-11" db="EMBL/GenBank/DDBJ databases">
        <title>Genome sequencing of Stegodyphus mimosarum.</title>
        <authorList>
            <person name="Bechsgaard J."/>
        </authorList>
    </citation>
    <scope>NUCLEOTIDE SEQUENCE [LARGE SCALE GENOMIC DNA]</scope>
</reference>
<dbReference type="OrthoDB" id="206689at2759"/>
<feature type="domain" description="Vitamin K-dependent gamma-carboxylase lumenal" evidence="2">
    <location>
        <begin position="79"/>
        <end position="171"/>
    </location>
</feature>
<organism evidence="3 4">
    <name type="scientific">Stegodyphus mimosarum</name>
    <name type="common">African social velvet spider</name>
    <dbReference type="NCBI Taxonomy" id="407821"/>
    <lineage>
        <taxon>Eukaryota</taxon>
        <taxon>Metazoa</taxon>
        <taxon>Ecdysozoa</taxon>
        <taxon>Arthropoda</taxon>
        <taxon>Chelicerata</taxon>
        <taxon>Arachnida</taxon>
        <taxon>Araneae</taxon>
        <taxon>Araneomorphae</taxon>
        <taxon>Entelegynae</taxon>
        <taxon>Eresoidea</taxon>
        <taxon>Eresidae</taxon>
        <taxon>Stegodyphus</taxon>
    </lineage>
</organism>
<evidence type="ECO:0000313" key="3">
    <source>
        <dbReference type="EMBL" id="KFM70777.1"/>
    </source>
</evidence>
<feature type="non-terminal residue" evidence="3">
    <location>
        <position position="172"/>
    </location>
</feature>
<dbReference type="STRING" id="407821.A0A087U088"/>
<feature type="region of interest" description="Disordered" evidence="1">
    <location>
        <begin position="46"/>
        <end position="67"/>
    </location>
</feature>
<dbReference type="AlphaFoldDB" id="A0A087U088"/>
<dbReference type="InterPro" id="IPR053935">
    <property type="entry name" value="VKGC_lumenal_dom"/>
</dbReference>
<accession>A0A087U088</accession>
<name>A0A087U088_STEMI</name>
<dbReference type="EMBL" id="KK117549">
    <property type="protein sequence ID" value="KFM70777.1"/>
    <property type="molecule type" value="Genomic_DNA"/>
</dbReference>
<proteinExistence type="predicted"/>
<dbReference type="Proteomes" id="UP000054359">
    <property type="component" value="Unassembled WGS sequence"/>
</dbReference>
<feature type="compositionally biased region" description="Basic and acidic residues" evidence="1">
    <location>
        <begin position="47"/>
        <end position="64"/>
    </location>
</feature>
<evidence type="ECO:0000313" key="4">
    <source>
        <dbReference type="Proteomes" id="UP000054359"/>
    </source>
</evidence>
<dbReference type="GO" id="GO:0019842">
    <property type="term" value="F:vitamin binding"/>
    <property type="evidence" value="ECO:0007669"/>
    <property type="project" value="TreeGrafter"/>
</dbReference>
<evidence type="ECO:0000256" key="1">
    <source>
        <dbReference type="SAM" id="MobiDB-lite"/>
    </source>
</evidence>
<dbReference type="InterPro" id="IPR007782">
    <property type="entry name" value="VKG_COase"/>
</dbReference>
<keyword evidence="4" id="KW-1185">Reference proteome</keyword>